<gene>
    <name evidence="1" type="ordered locus">LILAB_30680</name>
</gene>
<accession>F8CQV3</accession>
<reference evidence="1 2" key="1">
    <citation type="journal article" date="2011" name="J. Bacteriol.">
        <title>Genome sequence of the halotolerant marine bacterium Myxococcus fulvus HW-1.</title>
        <authorList>
            <person name="Li Z.F."/>
            <person name="Li X."/>
            <person name="Liu H."/>
            <person name="Liu X."/>
            <person name="Han K."/>
            <person name="Wu Z.H."/>
            <person name="Hu W."/>
            <person name="Li F.F."/>
            <person name="Li Y.Z."/>
        </authorList>
    </citation>
    <scope>NUCLEOTIDE SEQUENCE [LARGE SCALE GENOMIC DNA]</scope>
    <source>
        <strain evidence="2">ATCC BAA-855 / HW-1</strain>
    </source>
</reference>
<protein>
    <recommendedName>
        <fullName evidence="3">NurA domain-containing protein</fullName>
    </recommendedName>
</protein>
<dbReference type="AlphaFoldDB" id="F8CQV3"/>
<name>F8CQV3_MYXFH</name>
<dbReference type="HOGENOM" id="CLU_058807_0_0_7"/>
<sequence length="394" mass="43810">MAGGFSFEGDAELGGDDDFRKAFNEELSTTLDIESWSRGLDLENVMERFRREIASAVDKEGRARSIIRDEVFPLLMNRLGGPKESGVYKTTPEELETLHNGLLFAGRVEAVHGITSTHESLPLGITQMGIAMVGYGGTSGTFSQRLFRKEMSERSANPVLDAVDFINRRTRRSAGPRKDMLSKLARRGIRTYAERAVLVDQSKAEWRIGHGNPCAYELLSGSGYRSVLLASLDVLRRLIKVQKKFVFVPSALEERGLLTLGHALGAGEYAIIETLERFGERVVGRWEYEGENARLAKAFVEDCCPDVVCGVYRASERTPPRGFYAHREHVHVAVRVAMADSILRPERGFPMLLDVAEASCRSAFGEDGFLGLVHDAYARAGANLEYFSEHIKSR</sequence>
<evidence type="ECO:0000313" key="2">
    <source>
        <dbReference type="Proteomes" id="UP000000488"/>
    </source>
</evidence>
<proteinExistence type="predicted"/>
<dbReference type="eggNOG" id="ENOG502Z921">
    <property type="taxonomic scope" value="Bacteria"/>
</dbReference>
<dbReference type="STRING" id="483219.LILAB_30680"/>
<evidence type="ECO:0008006" key="3">
    <source>
        <dbReference type="Google" id="ProtNLM"/>
    </source>
</evidence>
<evidence type="ECO:0000313" key="1">
    <source>
        <dbReference type="EMBL" id="AEI68017.1"/>
    </source>
</evidence>
<dbReference type="EMBL" id="CP002830">
    <property type="protein sequence ID" value="AEI68017.1"/>
    <property type="molecule type" value="Genomic_DNA"/>
</dbReference>
<organism evidence="1 2">
    <name type="scientific">Myxococcus fulvus (strain ATCC BAA-855 / HW-1)</name>
    <dbReference type="NCBI Taxonomy" id="483219"/>
    <lineage>
        <taxon>Bacteria</taxon>
        <taxon>Pseudomonadati</taxon>
        <taxon>Myxococcota</taxon>
        <taxon>Myxococcia</taxon>
        <taxon>Myxococcales</taxon>
        <taxon>Cystobacterineae</taxon>
        <taxon>Myxococcaceae</taxon>
        <taxon>Myxococcus</taxon>
    </lineage>
</organism>
<dbReference type="Proteomes" id="UP000000488">
    <property type="component" value="Chromosome"/>
</dbReference>
<dbReference type="KEGG" id="mfu:LILAB_30680"/>